<dbReference type="RefSeq" id="WP_159346015.1">
    <property type="nucleotide sequence ID" value="NZ_JBALOT010000066.1"/>
</dbReference>
<dbReference type="AlphaFoldDB" id="A0A800MU46"/>
<reference evidence="1 2" key="1">
    <citation type="journal article" date="2020" name="G3 (Bethesda)">
        <title>Whole Genome Sequencing and Comparative Genomics of Two Nematicidal Bacillus Strains Reveals a Wide Range of Possible Virulence Factors.</title>
        <authorList>
            <person name="Susic N."/>
            <person name="Janezic S."/>
            <person name="Rupnik M."/>
            <person name="Geric Stare B."/>
        </authorList>
    </citation>
    <scope>NUCLEOTIDE SEQUENCE [LARGE SCALE GENOMIC DNA]</scope>
    <source>
        <strain evidence="1 2">I-1582</strain>
    </source>
</reference>
<organism evidence="1 2">
    <name type="scientific">Cytobacillus firmus</name>
    <name type="common">Bacillus firmus</name>
    <dbReference type="NCBI Taxonomy" id="1399"/>
    <lineage>
        <taxon>Bacteria</taxon>
        <taxon>Bacillati</taxon>
        <taxon>Bacillota</taxon>
        <taxon>Bacilli</taxon>
        <taxon>Bacillales</taxon>
        <taxon>Bacillaceae</taxon>
        <taxon>Cytobacillus</taxon>
    </lineage>
</organism>
<sequence>MPKQKVKRIGIGFIGKMPELKSGVFFICLKFDKGEIEMVNVELTKMEQERLNLLTAVYTSAKGFDNMEEPYLVSNVDGTIDDMFNIQYMEGKGWIETQEDKGKVYVSITSDGVDIAERYLNSVSGFKKIGMDNIIANLILDKIDRKMA</sequence>
<proteinExistence type="predicted"/>
<evidence type="ECO:0000313" key="2">
    <source>
        <dbReference type="Proteomes" id="UP000465778"/>
    </source>
</evidence>
<name>A0A800MU46_CYTFI</name>
<protein>
    <submittedName>
        <fullName evidence="1">Uncharacterized protein</fullName>
    </submittedName>
</protein>
<accession>A0A800MU46</accession>
<dbReference type="EMBL" id="VDEM01000055">
    <property type="protein sequence ID" value="KAF0822523.1"/>
    <property type="molecule type" value="Genomic_DNA"/>
</dbReference>
<evidence type="ECO:0000313" key="1">
    <source>
        <dbReference type="EMBL" id="KAF0822523.1"/>
    </source>
</evidence>
<comment type="caution">
    <text evidence="1">The sequence shown here is derived from an EMBL/GenBank/DDBJ whole genome shotgun (WGS) entry which is preliminary data.</text>
</comment>
<gene>
    <name evidence="1" type="ORF">KIS1582_3740</name>
</gene>
<dbReference type="Proteomes" id="UP000465778">
    <property type="component" value="Unassembled WGS sequence"/>
</dbReference>